<comment type="function">
    <text evidence="12">Catalyzes the hydrolysis of complex carboxylic polyesters found in the cell wall of plants. Degrades cutin, a macromolecule that forms the structure of the plant cuticle.</text>
</comment>
<feature type="active site" evidence="10">
    <location>
        <position position="217"/>
    </location>
</feature>
<dbReference type="Proteomes" id="UP000515153">
    <property type="component" value="Chromosome I"/>
</dbReference>
<evidence type="ECO:0000256" key="8">
    <source>
        <dbReference type="ARBA" id="ARBA00023157"/>
    </source>
</evidence>
<keyword evidence="7 12" id="KW-0378">Hydrolase</keyword>
<evidence type="ECO:0000256" key="5">
    <source>
        <dbReference type="ARBA" id="ARBA00022525"/>
    </source>
</evidence>
<comment type="similarity">
    <text evidence="2 12">Belongs to the cutinase family.</text>
</comment>
<sequence length="295" mass="29926">MFPLSPLGILPLTLLLAGTVVALPSSPSASSTIRPRSEVLAVAAADPAAPPPPAVLPPIRQLDQDLGNDTQNGLVEGRCAAVTVLFARGTLESGNVGTFAGPPFFQALATRLGPDRLNVQGVEYPAVSKGFFSGGDASGSSKMAQLATEAGQKCPGTKVVLSGYSQGGQLVHNAARILGPQGISAVSAAVTFGDPYNPAPVPGLPSDDSMIFCHTGDDICKGGEQLFDPHFTYNRDAGAAADFIVRITKMNGPPGGGNSAPLPFPPSASNPNNANAGVSGKISFAALAAGRKQQE</sequence>
<dbReference type="Gene3D" id="3.40.50.1820">
    <property type="entry name" value="alpha/beta hydrolase"/>
    <property type="match status" value="1"/>
</dbReference>
<dbReference type="EC" id="3.1.1.74" evidence="3 12"/>
<evidence type="ECO:0000256" key="3">
    <source>
        <dbReference type="ARBA" id="ARBA00013095"/>
    </source>
</evidence>
<dbReference type="AlphaFoldDB" id="A0A6P8B400"/>
<evidence type="ECO:0000256" key="2">
    <source>
        <dbReference type="ARBA" id="ARBA00007534"/>
    </source>
</evidence>
<evidence type="ECO:0000256" key="4">
    <source>
        <dbReference type="ARBA" id="ARBA00022487"/>
    </source>
</evidence>
<evidence type="ECO:0000256" key="13">
    <source>
        <dbReference type="SAM" id="MobiDB-lite"/>
    </source>
</evidence>
<protein>
    <recommendedName>
        <fullName evidence="3 12">Cutinase</fullName>
        <ecNumber evidence="3 12">3.1.1.74</ecNumber>
    </recommendedName>
</protein>
<dbReference type="PRINTS" id="PR00129">
    <property type="entry name" value="CUTINASE"/>
</dbReference>
<dbReference type="GO" id="GO:0050525">
    <property type="term" value="F:cutinase activity"/>
    <property type="evidence" value="ECO:0007669"/>
    <property type="project" value="UniProtKB-UniRule"/>
</dbReference>
<evidence type="ECO:0000313" key="14">
    <source>
        <dbReference type="Proteomes" id="UP000515153"/>
    </source>
</evidence>
<gene>
    <name evidence="15" type="ORF">PgNI_05531</name>
</gene>
<evidence type="ECO:0000256" key="9">
    <source>
        <dbReference type="ARBA" id="ARBA00034045"/>
    </source>
</evidence>
<accession>A0A6P8B400</accession>
<dbReference type="InterPro" id="IPR043580">
    <property type="entry name" value="CUTINASE_1"/>
</dbReference>
<dbReference type="SUPFAM" id="SSF53474">
    <property type="entry name" value="alpha/beta-Hydrolases"/>
    <property type="match status" value="1"/>
</dbReference>
<dbReference type="GO" id="GO:0016052">
    <property type="term" value="P:carbohydrate catabolic process"/>
    <property type="evidence" value="ECO:0007669"/>
    <property type="project" value="TreeGrafter"/>
</dbReference>
<dbReference type="GO" id="GO:0005576">
    <property type="term" value="C:extracellular region"/>
    <property type="evidence" value="ECO:0007669"/>
    <property type="project" value="UniProtKB-SubCell"/>
</dbReference>
<evidence type="ECO:0000256" key="11">
    <source>
        <dbReference type="PIRSR" id="PIRSR611150-2"/>
    </source>
</evidence>
<feature type="chain" id="PRO_5028514603" description="Cutinase" evidence="12">
    <location>
        <begin position="23"/>
        <end position="295"/>
    </location>
</feature>
<feature type="disulfide bond" evidence="11">
    <location>
        <begin position="213"/>
        <end position="220"/>
    </location>
</feature>
<proteinExistence type="inferred from homology"/>
<keyword evidence="5 12" id="KW-0964">Secreted</keyword>
<dbReference type="RefSeq" id="XP_030981922.1">
    <property type="nucleotide sequence ID" value="XM_031125562.1"/>
</dbReference>
<dbReference type="GeneID" id="41960471"/>
<feature type="active site" description="Nucleophile" evidence="10">
    <location>
        <position position="165"/>
    </location>
</feature>
<feature type="active site" description="Proton donor/acceptor" evidence="10">
    <location>
        <position position="230"/>
    </location>
</feature>
<comment type="catalytic activity">
    <reaction evidence="9 12">
        <text>cutin + H2O = cutin monomers.</text>
        <dbReference type="EC" id="3.1.1.74"/>
    </reaction>
</comment>
<name>A0A6P8B400_PYRGI</name>
<keyword evidence="4 12" id="KW-0719">Serine esterase</keyword>
<reference evidence="14 15" key="1">
    <citation type="journal article" date="2019" name="Mol. Biol. Evol.">
        <title>Blast fungal genomes show frequent chromosomal changes, gene gains and losses, and effector gene turnover.</title>
        <authorList>
            <person name="Gomez Luciano L.B."/>
            <person name="Jason Tsai I."/>
            <person name="Chuma I."/>
            <person name="Tosa Y."/>
            <person name="Chen Y.H."/>
            <person name="Li J.Y."/>
            <person name="Li M.Y."/>
            <person name="Jade Lu M.Y."/>
            <person name="Nakayashiki H."/>
            <person name="Li W.H."/>
        </authorList>
    </citation>
    <scope>NUCLEOTIDE SEQUENCE [LARGE SCALE GENOMIC DNA]</scope>
    <source>
        <strain evidence="14 15">NI907</strain>
    </source>
</reference>
<keyword evidence="14" id="KW-1185">Reference proteome</keyword>
<dbReference type="OrthoDB" id="2975078at2759"/>
<reference evidence="15" key="2">
    <citation type="submission" date="2019-10" db="EMBL/GenBank/DDBJ databases">
        <authorList>
            <consortium name="NCBI Genome Project"/>
        </authorList>
    </citation>
    <scope>NUCLEOTIDE SEQUENCE</scope>
    <source>
        <strain evidence="15">NI907</strain>
    </source>
</reference>
<keyword evidence="8 11" id="KW-1015">Disulfide bond</keyword>
<feature type="signal peptide" evidence="12">
    <location>
        <begin position="1"/>
        <end position="22"/>
    </location>
</feature>
<comment type="subcellular location">
    <subcellularLocation>
        <location evidence="1 12">Secreted</location>
    </subcellularLocation>
</comment>
<feature type="region of interest" description="Disordered" evidence="13">
    <location>
        <begin position="254"/>
        <end position="275"/>
    </location>
</feature>
<dbReference type="PANTHER" id="PTHR48250">
    <property type="entry name" value="CUTINASE 2-RELATED"/>
    <property type="match status" value="1"/>
</dbReference>
<evidence type="ECO:0000256" key="6">
    <source>
        <dbReference type="ARBA" id="ARBA00022729"/>
    </source>
</evidence>
<reference evidence="15" key="3">
    <citation type="submission" date="2025-08" db="UniProtKB">
        <authorList>
            <consortium name="RefSeq"/>
        </authorList>
    </citation>
    <scope>IDENTIFICATION</scope>
    <source>
        <strain evidence="15">NI907</strain>
    </source>
</reference>
<dbReference type="InterPro" id="IPR011150">
    <property type="entry name" value="Cutinase_monf"/>
</dbReference>
<keyword evidence="6 12" id="KW-0732">Signal</keyword>
<dbReference type="InterPro" id="IPR029058">
    <property type="entry name" value="AB_hydrolase_fold"/>
</dbReference>
<dbReference type="PANTHER" id="PTHR48250:SF1">
    <property type="entry name" value="CUTINASE"/>
    <property type="match status" value="1"/>
</dbReference>
<evidence type="ECO:0000256" key="10">
    <source>
        <dbReference type="PIRSR" id="PIRSR611150-1"/>
    </source>
</evidence>
<dbReference type="Pfam" id="PF01083">
    <property type="entry name" value="Cutinase"/>
    <property type="match status" value="1"/>
</dbReference>
<dbReference type="PROSITE" id="PS00931">
    <property type="entry name" value="CUTINASE_2"/>
    <property type="match status" value="1"/>
</dbReference>
<dbReference type="InterPro" id="IPR000675">
    <property type="entry name" value="Cutinase/axe"/>
</dbReference>
<evidence type="ECO:0000313" key="15">
    <source>
        <dbReference type="RefSeq" id="XP_030981922.1"/>
    </source>
</evidence>
<feature type="disulfide bond" evidence="11">
    <location>
        <begin position="79"/>
        <end position="154"/>
    </location>
</feature>
<dbReference type="InterPro" id="IPR043579">
    <property type="entry name" value="CUTINASE_2"/>
</dbReference>
<organism evidence="14 15">
    <name type="scientific">Pyricularia grisea</name>
    <name type="common">Crabgrass-specific blast fungus</name>
    <name type="synonym">Magnaporthe grisea</name>
    <dbReference type="NCBI Taxonomy" id="148305"/>
    <lineage>
        <taxon>Eukaryota</taxon>
        <taxon>Fungi</taxon>
        <taxon>Dikarya</taxon>
        <taxon>Ascomycota</taxon>
        <taxon>Pezizomycotina</taxon>
        <taxon>Sordariomycetes</taxon>
        <taxon>Sordariomycetidae</taxon>
        <taxon>Magnaporthales</taxon>
        <taxon>Pyriculariaceae</taxon>
        <taxon>Pyricularia</taxon>
    </lineage>
</organism>
<dbReference type="PROSITE" id="PS00155">
    <property type="entry name" value="CUTINASE_1"/>
    <property type="match status" value="1"/>
</dbReference>
<dbReference type="KEGG" id="pgri:PgNI_05531"/>
<dbReference type="SMART" id="SM01110">
    <property type="entry name" value="Cutinase"/>
    <property type="match status" value="1"/>
</dbReference>
<evidence type="ECO:0000256" key="1">
    <source>
        <dbReference type="ARBA" id="ARBA00004613"/>
    </source>
</evidence>
<evidence type="ECO:0000256" key="12">
    <source>
        <dbReference type="RuleBase" id="RU361263"/>
    </source>
</evidence>
<evidence type="ECO:0000256" key="7">
    <source>
        <dbReference type="ARBA" id="ARBA00022801"/>
    </source>
</evidence>